<gene>
    <name evidence="1" type="ORF">FMOSSE_LOCUS14465</name>
</gene>
<evidence type="ECO:0000313" key="2">
    <source>
        <dbReference type="Proteomes" id="UP000789375"/>
    </source>
</evidence>
<reference evidence="1" key="1">
    <citation type="submission" date="2021-06" db="EMBL/GenBank/DDBJ databases">
        <authorList>
            <person name="Kallberg Y."/>
            <person name="Tangrot J."/>
            <person name="Rosling A."/>
        </authorList>
    </citation>
    <scope>NUCLEOTIDE SEQUENCE</scope>
    <source>
        <strain evidence="1">87-6 pot B 2015</strain>
    </source>
</reference>
<sequence>TTPVVPEAATKEFKISKETGIPKVSDEIPKGKKSKRKQLKIFQKIIHEELVRELRV</sequence>
<comment type="caution">
    <text evidence="1">The sequence shown here is derived from an EMBL/GenBank/DDBJ whole genome shotgun (WGS) entry which is preliminary data.</text>
</comment>
<proteinExistence type="predicted"/>
<accession>A0A9N9HZ55</accession>
<name>A0A9N9HZ55_FUNMO</name>
<organism evidence="1 2">
    <name type="scientific">Funneliformis mosseae</name>
    <name type="common">Endomycorrhizal fungus</name>
    <name type="synonym">Glomus mosseae</name>
    <dbReference type="NCBI Taxonomy" id="27381"/>
    <lineage>
        <taxon>Eukaryota</taxon>
        <taxon>Fungi</taxon>
        <taxon>Fungi incertae sedis</taxon>
        <taxon>Mucoromycota</taxon>
        <taxon>Glomeromycotina</taxon>
        <taxon>Glomeromycetes</taxon>
        <taxon>Glomerales</taxon>
        <taxon>Glomeraceae</taxon>
        <taxon>Funneliformis</taxon>
    </lineage>
</organism>
<dbReference type="AlphaFoldDB" id="A0A9N9HZ55"/>
<dbReference type="Proteomes" id="UP000789375">
    <property type="component" value="Unassembled WGS sequence"/>
</dbReference>
<protein>
    <submittedName>
        <fullName evidence="1">664_t:CDS:1</fullName>
    </submittedName>
</protein>
<feature type="non-terminal residue" evidence="1">
    <location>
        <position position="56"/>
    </location>
</feature>
<keyword evidence="2" id="KW-1185">Reference proteome</keyword>
<dbReference type="EMBL" id="CAJVPP010011164">
    <property type="protein sequence ID" value="CAG8713288.1"/>
    <property type="molecule type" value="Genomic_DNA"/>
</dbReference>
<evidence type="ECO:0000313" key="1">
    <source>
        <dbReference type="EMBL" id="CAG8713288.1"/>
    </source>
</evidence>